<dbReference type="Proteomes" id="UP000789739">
    <property type="component" value="Unassembled WGS sequence"/>
</dbReference>
<gene>
    <name evidence="2" type="ORF">PBRASI_LOCUS10572</name>
</gene>
<comment type="caution">
    <text evidence="2">The sequence shown here is derived from an EMBL/GenBank/DDBJ whole genome shotgun (WGS) entry which is preliminary data.</text>
</comment>
<feature type="compositionally biased region" description="Basic and acidic residues" evidence="1">
    <location>
        <begin position="10"/>
        <end position="31"/>
    </location>
</feature>
<feature type="region of interest" description="Disordered" evidence="1">
    <location>
        <begin position="1"/>
        <end position="31"/>
    </location>
</feature>
<sequence>MTEMSVIRKSNKETKKYHPRPRPPDRKGKLPETDDFFINREYVVPWNRLRSLWTVYFGLQKEFPEGVGVKRIKEALTDCVRYRNNALE</sequence>
<evidence type="ECO:0000313" key="3">
    <source>
        <dbReference type="Proteomes" id="UP000789739"/>
    </source>
</evidence>
<organism evidence="2 3">
    <name type="scientific">Paraglomus brasilianum</name>
    <dbReference type="NCBI Taxonomy" id="144538"/>
    <lineage>
        <taxon>Eukaryota</taxon>
        <taxon>Fungi</taxon>
        <taxon>Fungi incertae sedis</taxon>
        <taxon>Mucoromycota</taxon>
        <taxon>Glomeromycotina</taxon>
        <taxon>Glomeromycetes</taxon>
        <taxon>Paraglomerales</taxon>
        <taxon>Paraglomeraceae</taxon>
        <taxon>Paraglomus</taxon>
    </lineage>
</organism>
<evidence type="ECO:0000313" key="2">
    <source>
        <dbReference type="EMBL" id="CAG8656968.1"/>
    </source>
</evidence>
<accession>A0A9N9H9E9</accession>
<reference evidence="2" key="1">
    <citation type="submission" date="2021-06" db="EMBL/GenBank/DDBJ databases">
        <authorList>
            <person name="Kallberg Y."/>
            <person name="Tangrot J."/>
            <person name="Rosling A."/>
        </authorList>
    </citation>
    <scope>NUCLEOTIDE SEQUENCE</scope>
    <source>
        <strain evidence="2">BR232B</strain>
    </source>
</reference>
<protein>
    <submittedName>
        <fullName evidence="2">10575_t:CDS:1</fullName>
    </submittedName>
</protein>
<evidence type="ECO:0000256" key="1">
    <source>
        <dbReference type="SAM" id="MobiDB-lite"/>
    </source>
</evidence>
<name>A0A9N9H9E9_9GLOM</name>
<dbReference type="AlphaFoldDB" id="A0A9N9H9E9"/>
<dbReference type="EMBL" id="CAJVPI010003311">
    <property type="protein sequence ID" value="CAG8656968.1"/>
    <property type="molecule type" value="Genomic_DNA"/>
</dbReference>
<keyword evidence="3" id="KW-1185">Reference proteome</keyword>
<proteinExistence type="predicted"/>